<evidence type="ECO:0000313" key="3">
    <source>
        <dbReference type="Proteomes" id="UP001151760"/>
    </source>
</evidence>
<protein>
    <submittedName>
        <fullName evidence="2">Uncharacterized protein</fullName>
    </submittedName>
</protein>
<feature type="compositionally biased region" description="Basic and acidic residues" evidence="1">
    <location>
        <begin position="170"/>
        <end position="195"/>
    </location>
</feature>
<feature type="compositionally biased region" description="Polar residues" evidence="1">
    <location>
        <begin position="22"/>
        <end position="31"/>
    </location>
</feature>
<organism evidence="2 3">
    <name type="scientific">Tanacetum coccineum</name>
    <dbReference type="NCBI Taxonomy" id="301880"/>
    <lineage>
        <taxon>Eukaryota</taxon>
        <taxon>Viridiplantae</taxon>
        <taxon>Streptophyta</taxon>
        <taxon>Embryophyta</taxon>
        <taxon>Tracheophyta</taxon>
        <taxon>Spermatophyta</taxon>
        <taxon>Magnoliopsida</taxon>
        <taxon>eudicotyledons</taxon>
        <taxon>Gunneridae</taxon>
        <taxon>Pentapetalae</taxon>
        <taxon>asterids</taxon>
        <taxon>campanulids</taxon>
        <taxon>Asterales</taxon>
        <taxon>Asteraceae</taxon>
        <taxon>Asteroideae</taxon>
        <taxon>Anthemideae</taxon>
        <taxon>Anthemidinae</taxon>
        <taxon>Tanacetum</taxon>
    </lineage>
</organism>
<evidence type="ECO:0000256" key="1">
    <source>
        <dbReference type="SAM" id="MobiDB-lite"/>
    </source>
</evidence>
<keyword evidence="3" id="KW-1185">Reference proteome</keyword>
<accession>A0ABQ4Y629</accession>
<name>A0ABQ4Y629_9ASTR</name>
<reference evidence="2" key="1">
    <citation type="journal article" date="2022" name="Int. J. Mol. Sci.">
        <title>Draft Genome of Tanacetum Coccineum: Genomic Comparison of Closely Related Tanacetum-Family Plants.</title>
        <authorList>
            <person name="Yamashiro T."/>
            <person name="Shiraishi A."/>
            <person name="Nakayama K."/>
            <person name="Satake H."/>
        </authorList>
    </citation>
    <scope>NUCLEOTIDE SEQUENCE</scope>
</reference>
<evidence type="ECO:0000313" key="2">
    <source>
        <dbReference type="EMBL" id="GJS72408.1"/>
    </source>
</evidence>
<dbReference type="EMBL" id="BQNB010010077">
    <property type="protein sequence ID" value="GJS72408.1"/>
    <property type="molecule type" value="Genomic_DNA"/>
</dbReference>
<gene>
    <name evidence="2" type="ORF">Tco_0705249</name>
</gene>
<sequence length="205" mass="22457">MNLFKIGTSRRRSLGEEDASKQGRNLKQGKQSSIFEESDFDDEGFDADMDEVFKDVKRDAEQVISAVADEVLTSDAVNTAGTKVNNASALVTTVGVSVSTAKPITTASVNITTAEPITPPTTTTTIFEDEDLTIAQTLVKMRSEKSKVRGVVMQEPSETVTRPTVPPQQHDPKDKGNGKMVEQENPLKKKDQIKFDEEIAQRLQA</sequence>
<reference evidence="2" key="2">
    <citation type="submission" date="2022-01" db="EMBL/GenBank/DDBJ databases">
        <authorList>
            <person name="Yamashiro T."/>
            <person name="Shiraishi A."/>
            <person name="Satake H."/>
            <person name="Nakayama K."/>
        </authorList>
    </citation>
    <scope>NUCLEOTIDE SEQUENCE</scope>
</reference>
<proteinExistence type="predicted"/>
<comment type="caution">
    <text evidence="2">The sequence shown here is derived from an EMBL/GenBank/DDBJ whole genome shotgun (WGS) entry which is preliminary data.</text>
</comment>
<dbReference type="Proteomes" id="UP001151760">
    <property type="component" value="Unassembled WGS sequence"/>
</dbReference>
<feature type="region of interest" description="Disordered" evidence="1">
    <location>
        <begin position="146"/>
        <end position="195"/>
    </location>
</feature>
<feature type="region of interest" description="Disordered" evidence="1">
    <location>
        <begin position="1"/>
        <end position="43"/>
    </location>
</feature>